<dbReference type="Proteomes" id="UP000054477">
    <property type="component" value="Unassembled WGS sequence"/>
</dbReference>
<dbReference type="EMBL" id="KN838715">
    <property type="protein sequence ID" value="KIJ96622.1"/>
    <property type="molecule type" value="Genomic_DNA"/>
</dbReference>
<keyword evidence="2" id="KW-1185">Reference proteome</keyword>
<accession>A0A0C9XKA5</accession>
<gene>
    <name evidence="1" type="ORF">K443DRAFT_106967</name>
</gene>
<dbReference type="AlphaFoldDB" id="A0A0C9XKA5"/>
<reference evidence="1 2" key="1">
    <citation type="submission" date="2014-04" db="EMBL/GenBank/DDBJ databases">
        <authorList>
            <consortium name="DOE Joint Genome Institute"/>
            <person name="Kuo A."/>
            <person name="Kohler A."/>
            <person name="Nagy L.G."/>
            <person name="Floudas D."/>
            <person name="Copeland A."/>
            <person name="Barry K.W."/>
            <person name="Cichocki N."/>
            <person name="Veneault-Fourrey C."/>
            <person name="LaButti K."/>
            <person name="Lindquist E.A."/>
            <person name="Lipzen A."/>
            <person name="Lundell T."/>
            <person name="Morin E."/>
            <person name="Murat C."/>
            <person name="Sun H."/>
            <person name="Tunlid A."/>
            <person name="Henrissat B."/>
            <person name="Grigoriev I.V."/>
            <person name="Hibbett D.S."/>
            <person name="Martin F."/>
            <person name="Nordberg H.P."/>
            <person name="Cantor M.N."/>
            <person name="Hua S.X."/>
        </authorList>
    </citation>
    <scope>NUCLEOTIDE SEQUENCE [LARGE SCALE GENOMIC DNA]</scope>
    <source>
        <strain evidence="1 2">LaAM-08-1</strain>
    </source>
</reference>
<dbReference type="HOGENOM" id="CLU_3106722_0_0_1"/>
<sequence>LASERSSIKGGVTHHGEREGVALLDNVGGEWEKLGLEMGLEERLDAVFGKV</sequence>
<name>A0A0C9XKA5_9AGAR</name>
<evidence type="ECO:0000313" key="1">
    <source>
        <dbReference type="EMBL" id="KIJ96622.1"/>
    </source>
</evidence>
<proteinExistence type="predicted"/>
<reference evidence="2" key="2">
    <citation type="submission" date="2015-01" db="EMBL/GenBank/DDBJ databases">
        <title>Evolutionary Origins and Diversification of the Mycorrhizal Mutualists.</title>
        <authorList>
            <consortium name="DOE Joint Genome Institute"/>
            <consortium name="Mycorrhizal Genomics Consortium"/>
            <person name="Kohler A."/>
            <person name="Kuo A."/>
            <person name="Nagy L.G."/>
            <person name="Floudas D."/>
            <person name="Copeland A."/>
            <person name="Barry K.W."/>
            <person name="Cichocki N."/>
            <person name="Veneault-Fourrey C."/>
            <person name="LaButti K."/>
            <person name="Lindquist E.A."/>
            <person name="Lipzen A."/>
            <person name="Lundell T."/>
            <person name="Morin E."/>
            <person name="Murat C."/>
            <person name="Riley R."/>
            <person name="Ohm R."/>
            <person name="Sun H."/>
            <person name="Tunlid A."/>
            <person name="Henrissat B."/>
            <person name="Grigoriev I.V."/>
            <person name="Hibbett D.S."/>
            <person name="Martin F."/>
        </authorList>
    </citation>
    <scope>NUCLEOTIDE SEQUENCE [LARGE SCALE GENOMIC DNA]</scope>
    <source>
        <strain evidence="2">LaAM-08-1</strain>
    </source>
</reference>
<evidence type="ECO:0000313" key="2">
    <source>
        <dbReference type="Proteomes" id="UP000054477"/>
    </source>
</evidence>
<organism evidence="1 2">
    <name type="scientific">Laccaria amethystina LaAM-08-1</name>
    <dbReference type="NCBI Taxonomy" id="1095629"/>
    <lineage>
        <taxon>Eukaryota</taxon>
        <taxon>Fungi</taxon>
        <taxon>Dikarya</taxon>
        <taxon>Basidiomycota</taxon>
        <taxon>Agaricomycotina</taxon>
        <taxon>Agaricomycetes</taxon>
        <taxon>Agaricomycetidae</taxon>
        <taxon>Agaricales</taxon>
        <taxon>Agaricineae</taxon>
        <taxon>Hydnangiaceae</taxon>
        <taxon>Laccaria</taxon>
    </lineage>
</organism>
<protein>
    <submittedName>
        <fullName evidence="1">Uncharacterized protein</fullName>
    </submittedName>
</protein>
<feature type="non-terminal residue" evidence="1">
    <location>
        <position position="1"/>
    </location>
</feature>
<dbReference type="OrthoDB" id="2977885at2759"/>